<dbReference type="EMBL" id="CP000471">
    <property type="protein sequence ID" value="ABK43789.1"/>
    <property type="molecule type" value="Genomic_DNA"/>
</dbReference>
<dbReference type="STRING" id="156889.Mmc1_1278"/>
<protein>
    <submittedName>
        <fullName evidence="1">Uncharacterized protein</fullName>
    </submittedName>
</protein>
<dbReference type="AlphaFoldDB" id="A0L746"/>
<accession>A0L746</accession>
<evidence type="ECO:0000313" key="2">
    <source>
        <dbReference type="Proteomes" id="UP000002586"/>
    </source>
</evidence>
<dbReference type="Proteomes" id="UP000002586">
    <property type="component" value="Chromosome"/>
</dbReference>
<sequence>MPLSAAIQCPWSILQESALGAPYGLTLGRSLSTSWSIQVSRGIGGWSPLLLSRQLAASFDYLPPSFSLNTQLPIALTADLNRARRFTLGHELKLALSSRLSARVQDARASFTLPIESTTRLQADAYGMRCSAALEFSLTARAEHGSRDISITGEIPLSLSGTITAARHTARASGVITVESPAILLTAQSSTLQAAPALPIQLQGHISFAPKSRQVTTPYAIRFPVTRHLAAGYRCGAFIEQHLEASWGIQVTGSCRTPWALGEFVWPHSLTASWKVQVGRGLEARYGAPVDRALSAPYQDALLTTLQAGYALMGPVQQSLACQWSATQPVHASLTTGYQLQARDSAHRALTAWWDLLADQPPVLTSSGVRAIHFGLPL</sequence>
<organism evidence="1 2">
    <name type="scientific">Magnetococcus marinus (strain ATCC BAA-1437 / JCM 17883 / MC-1)</name>
    <dbReference type="NCBI Taxonomy" id="156889"/>
    <lineage>
        <taxon>Bacteria</taxon>
        <taxon>Pseudomonadati</taxon>
        <taxon>Pseudomonadota</taxon>
        <taxon>Magnetococcia</taxon>
        <taxon>Magnetococcales</taxon>
        <taxon>Magnetococcaceae</taxon>
        <taxon>Magnetococcus</taxon>
    </lineage>
</organism>
<reference evidence="2" key="1">
    <citation type="journal article" date="2009" name="Appl. Environ. Microbiol.">
        <title>Complete genome sequence of the chemolithoautotrophic marine magnetotactic coccus strain MC-1.</title>
        <authorList>
            <person name="Schubbe S."/>
            <person name="Williams T.J."/>
            <person name="Xie G."/>
            <person name="Kiss H.E."/>
            <person name="Brettin T.S."/>
            <person name="Martinez D."/>
            <person name="Ross C.A."/>
            <person name="Schuler D."/>
            <person name="Cox B.L."/>
            <person name="Nealson K.H."/>
            <person name="Bazylinski D.A."/>
        </authorList>
    </citation>
    <scope>NUCLEOTIDE SEQUENCE [LARGE SCALE GENOMIC DNA]</scope>
    <source>
        <strain evidence="2">ATCC BAA-1437 / JCM 17883 / MC-1</strain>
    </source>
</reference>
<proteinExistence type="predicted"/>
<reference evidence="1 2" key="2">
    <citation type="journal article" date="2012" name="Int. J. Syst. Evol. Microbiol.">
        <title>Magnetococcus marinus gen. nov., sp. nov., a marine, magnetotactic bacterium that represents a novel lineage (Magnetococcaceae fam. nov.; Magnetococcales ord. nov.) at the base of the Alphaproteobacteria.</title>
        <authorList>
            <person name="Bazylinski D.A."/>
            <person name="Williams T.J."/>
            <person name="Lefevre C.T."/>
            <person name="Berg R.J."/>
            <person name="Zhang C.L."/>
            <person name="Bowser S.S."/>
            <person name="Dean A.J."/>
            <person name="Beveridge T.J."/>
        </authorList>
    </citation>
    <scope>NUCLEOTIDE SEQUENCE [LARGE SCALE GENOMIC DNA]</scope>
    <source>
        <strain evidence="2">ATCC BAA-1437 / JCM 17883 / MC-1</strain>
    </source>
</reference>
<gene>
    <name evidence="1" type="ordered locus">Mmc1_1278</name>
</gene>
<evidence type="ECO:0000313" key="1">
    <source>
        <dbReference type="EMBL" id="ABK43789.1"/>
    </source>
</evidence>
<name>A0L746_MAGMM</name>
<dbReference type="KEGG" id="mgm:Mmc1_1278"/>
<dbReference type="OrthoDB" id="8485550at2"/>
<dbReference type="HOGENOM" id="CLU_731163_0_0_5"/>
<keyword evidence="2" id="KW-1185">Reference proteome</keyword>